<feature type="binding site" evidence="3">
    <location>
        <position position="223"/>
    </location>
    <ligand>
        <name>Zn(2+)</name>
        <dbReference type="ChEBI" id="CHEBI:29105"/>
    </ligand>
</feature>
<dbReference type="KEGG" id="dfc:DFI_13965"/>
<dbReference type="STRING" id="317577.GCA_000419625_02890"/>
<geneLocation type="plasmid" evidence="6">
    <name>pdfi1</name>
</geneLocation>
<sequence>MRRPLPQLTRIALTDGGLETDLLFNRGFDLPHFASVVLLGTAEGRAALEAYYRPYLELARNVGCGFILESATWRASPDWASPLALRPAELDRLNLAAVELLKELRSGCAIDPSEVVVSGCIGPRGDGYDPGRVMGVTEARDYHGQQARVLASADVDMLSALTMTNINEATGIALAAAEVDLPVAISFTVETDGRLPTGESLGEAVTAVDEATGASPAYFMINCAHPDHFVSLLEDGAAWTQRLRGVRANASRCSHQELDAMTELDAGDPDDLAQLYRTLLERHPQLTVLGGCCGTDLRHLTAIAEACMRPPISS</sequence>
<dbReference type="PANTHER" id="PTHR11103">
    <property type="entry name" value="SLR1189 PROTEIN"/>
    <property type="match status" value="1"/>
</dbReference>
<dbReference type="Pfam" id="PF02574">
    <property type="entry name" value="S-methyl_trans"/>
    <property type="match status" value="1"/>
</dbReference>
<evidence type="ECO:0000259" key="4">
    <source>
        <dbReference type="PROSITE" id="PS50970"/>
    </source>
</evidence>
<evidence type="ECO:0000256" key="1">
    <source>
        <dbReference type="ARBA" id="ARBA00022603"/>
    </source>
</evidence>
<gene>
    <name evidence="5" type="ORF">DFI_13965</name>
</gene>
<dbReference type="InterPro" id="IPR036589">
    <property type="entry name" value="HCY_dom_sf"/>
</dbReference>
<keyword evidence="3" id="KW-0862">Zinc</keyword>
<evidence type="ECO:0000256" key="3">
    <source>
        <dbReference type="PROSITE-ProRule" id="PRU00333"/>
    </source>
</evidence>
<feature type="domain" description="Hcy-binding" evidence="4">
    <location>
        <begin position="1"/>
        <end position="307"/>
    </location>
</feature>
<dbReference type="GO" id="GO:0008168">
    <property type="term" value="F:methyltransferase activity"/>
    <property type="evidence" value="ECO:0007669"/>
    <property type="project" value="UniProtKB-UniRule"/>
</dbReference>
<feature type="binding site" evidence="3">
    <location>
        <position position="292"/>
    </location>
    <ligand>
        <name>Zn(2+)</name>
        <dbReference type="ChEBI" id="CHEBI:29105"/>
    </ligand>
</feature>
<dbReference type="SUPFAM" id="SSF82282">
    <property type="entry name" value="Homocysteine S-methyltransferase"/>
    <property type="match status" value="1"/>
</dbReference>
<keyword evidence="1 3" id="KW-0489">Methyltransferase</keyword>
<keyword evidence="5" id="KW-0614">Plasmid</keyword>
<dbReference type="Proteomes" id="UP000259030">
    <property type="component" value="Plasmid pDFI1"/>
</dbReference>
<keyword evidence="6" id="KW-1185">Reference proteome</keyword>
<dbReference type="RefSeq" id="WP_027464056.1">
    <property type="nucleotide sequence ID" value="NZ_CP021082.1"/>
</dbReference>
<dbReference type="GO" id="GO:0032259">
    <property type="term" value="P:methylation"/>
    <property type="evidence" value="ECO:0007669"/>
    <property type="project" value="UniProtKB-KW"/>
</dbReference>
<evidence type="ECO:0000313" key="5">
    <source>
        <dbReference type="EMBL" id="ASN82768.1"/>
    </source>
</evidence>
<organism evidence="5 6">
    <name type="scientific">Deinococcus ficus</name>
    <dbReference type="NCBI Taxonomy" id="317577"/>
    <lineage>
        <taxon>Bacteria</taxon>
        <taxon>Thermotogati</taxon>
        <taxon>Deinococcota</taxon>
        <taxon>Deinococci</taxon>
        <taxon>Deinococcales</taxon>
        <taxon>Deinococcaceae</taxon>
        <taxon>Deinococcus</taxon>
    </lineage>
</organism>
<dbReference type="InterPro" id="IPR003726">
    <property type="entry name" value="HCY_dom"/>
</dbReference>
<dbReference type="GO" id="GO:0046872">
    <property type="term" value="F:metal ion binding"/>
    <property type="evidence" value="ECO:0007669"/>
    <property type="project" value="UniProtKB-KW"/>
</dbReference>
<dbReference type="PROSITE" id="PS50970">
    <property type="entry name" value="HCY"/>
    <property type="match status" value="1"/>
</dbReference>
<comment type="cofactor">
    <cofactor evidence="3">
        <name>Zn(2+)</name>
        <dbReference type="ChEBI" id="CHEBI:29105"/>
    </cofactor>
</comment>
<accession>A0A221T1I3</accession>
<evidence type="ECO:0000313" key="6">
    <source>
        <dbReference type="Proteomes" id="UP000259030"/>
    </source>
</evidence>
<name>A0A221T1I3_9DEIO</name>
<dbReference type="PANTHER" id="PTHR11103:SF18">
    <property type="entry name" value="SLR1189 PROTEIN"/>
    <property type="match status" value="1"/>
</dbReference>
<protein>
    <submittedName>
        <fullName evidence="5">Homocysteine S-methyltransferase</fullName>
    </submittedName>
</protein>
<proteinExistence type="predicted"/>
<dbReference type="Gene3D" id="3.20.20.330">
    <property type="entry name" value="Homocysteine-binding-like domain"/>
    <property type="match status" value="1"/>
</dbReference>
<reference evidence="5 6" key="1">
    <citation type="submission" date="2017-05" db="EMBL/GenBank/DDBJ databases">
        <title>The complete genome sequence of Deinococcus ficus isolated from the rhizosphere of the Ficus religiosa L. in Taiwan.</title>
        <authorList>
            <person name="Wu K.-M."/>
            <person name="Liao T.-L."/>
            <person name="Liu Y.-M."/>
            <person name="Young C.-C."/>
            <person name="Tsai S.-F."/>
        </authorList>
    </citation>
    <scope>NUCLEOTIDE SEQUENCE [LARGE SCALE GENOMIC DNA]</scope>
    <source>
        <strain evidence="5 6">CC-FR2-10</strain>
        <plasmid evidence="6">pdfi1</plasmid>
    </source>
</reference>
<keyword evidence="2 3" id="KW-0808">Transferase</keyword>
<evidence type="ECO:0000256" key="2">
    <source>
        <dbReference type="ARBA" id="ARBA00022679"/>
    </source>
</evidence>
<feature type="binding site" evidence="3">
    <location>
        <position position="293"/>
    </location>
    <ligand>
        <name>Zn(2+)</name>
        <dbReference type="ChEBI" id="CHEBI:29105"/>
    </ligand>
</feature>
<dbReference type="AlphaFoldDB" id="A0A221T1I3"/>
<dbReference type="EMBL" id="CP021082">
    <property type="protein sequence ID" value="ASN82768.1"/>
    <property type="molecule type" value="Genomic_DNA"/>
</dbReference>
<keyword evidence="3" id="KW-0479">Metal-binding</keyword>